<keyword evidence="2" id="KW-1185">Reference proteome</keyword>
<reference evidence="1 2" key="1">
    <citation type="submission" date="2014-04" db="EMBL/GenBank/DDBJ databases">
        <authorList>
            <consortium name="DOE Joint Genome Institute"/>
            <person name="Kuo A."/>
            <person name="Tarkka M."/>
            <person name="Buscot F."/>
            <person name="Kohler A."/>
            <person name="Nagy L.G."/>
            <person name="Floudas D."/>
            <person name="Copeland A."/>
            <person name="Barry K.W."/>
            <person name="Cichocki N."/>
            <person name="Veneault-Fourrey C."/>
            <person name="LaButti K."/>
            <person name="Lindquist E.A."/>
            <person name="Lipzen A."/>
            <person name="Lundell T."/>
            <person name="Morin E."/>
            <person name="Murat C."/>
            <person name="Sun H."/>
            <person name="Tunlid A."/>
            <person name="Henrissat B."/>
            <person name="Grigoriev I.V."/>
            <person name="Hibbett D.S."/>
            <person name="Martin F."/>
            <person name="Nordberg H.P."/>
            <person name="Cantor M.N."/>
            <person name="Hua S.X."/>
        </authorList>
    </citation>
    <scope>NUCLEOTIDE SEQUENCE [LARGE SCALE GENOMIC DNA]</scope>
    <source>
        <strain evidence="1 2">F 1598</strain>
    </source>
</reference>
<name>A0A0C3EZ39_PILCF</name>
<sequence length="190" mass="21169">MVPPPGEPYSFPSQTAIAELVVIPMSFIDESNQHQNAPACFFGFILLPEDDDRRLHSPKPPSVINKLFRCFTTLSNQLKSAMELSNSLQAQPAAAQSSISALVLRQAVLGSKTPDLDRSSRYKQLSHRLGQSFTVGKTICMIFRVKGLTRSLKYINHCPSKRAARKLAGAFTLDKSLVSGWRRPRRPCIR</sequence>
<reference evidence="2" key="2">
    <citation type="submission" date="2015-01" db="EMBL/GenBank/DDBJ databases">
        <title>Evolutionary Origins and Diversification of the Mycorrhizal Mutualists.</title>
        <authorList>
            <consortium name="DOE Joint Genome Institute"/>
            <consortium name="Mycorrhizal Genomics Consortium"/>
            <person name="Kohler A."/>
            <person name="Kuo A."/>
            <person name="Nagy L.G."/>
            <person name="Floudas D."/>
            <person name="Copeland A."/>
            <person name="Barry K.W."/>
            <person name="Cichocki N."/>
            <person name="Veneault-Fourrey C."/>
            <person name="LaButti K."/>
            <person name="Lindquist E.A."/>
            <person name="Lipzen A."/>
            <person name="Lundell T."/>
            <person name="Morin E."/>
            <person name="Murat C."/>
            <person name="Riley R."/>
            <person name="Ohm R."/>
            <person name="Sun H."/>
            <person name="Tunlid A."/>
            <person name="Henrissat B."/>
            <person name="Grigoriev I.V."/>
            <person name="Hibbett D.S."/>
            <person name="Martin F."/>
        </authorList>
    </citation>
    <scope>NUCLEOTIDE SEQUENCE [LARGE SCALE GENOMIC DNA]</scope>
    <source>
        <strain evidence="2">F 1598</strain>
    </source>
</reference>
<organism evidence="1 2">
    <name type="scientific">Piloderma croceum (strain F 1598)</name>
    <dbReference type="NCBI Taxonomy" id="765440"/>
    <lineage>
        <taxon>Eukaryota</taxon>
        <taxon>Fungi</taxon>
        <taxon>Dikarya</taxon>
        <taxon>Basidiomycota</taxon>
        <taxon>Agaricomycotina</taxon>
        <taxon>Agaricomycetes</taxon>
        <taxon>Agaricomycetidae</taxon>
        <taxon>Atheliales</taxon>
        <taxon>Atheliaceae</taxon>
        <taxon>Piloderma</taxon>
    </lineage>
</organism>
<dbReference type="Proteomes" id="UP000054166">
    <property type="component" value="Unassembled WGS sequence"/>
</dbReference>
<evidence type="ECO:0000313" key="1">
    <source>
        <dbReference type="EMBL" id="KIM72991.1"/>
    </source>
</evidence>
<dbReference type="AlphaFoldDB" id="A0A0C3EZ39"/>
<evidence type="ECO:0000313" key="2">
    <source>
        <dbReference type="Proteomes" id="UP000054166"/>
    </source>
</evidence>
<dbReference type="InParanoid" id="A0A0C3EZ39"/>
<proteinExistence type="predicted"/>
<dbReference type="HOGENOM" id="CLU_1428493_0_0_1"/>
<accession>A0A0C3EZ39</accession>
<gene>
    <name evidence="1" type="ORF">PILCRDRAFT_15599</name>
</gene>
<protein>
    <submittedName>
        <fullName evidence="1">Uncharacterized protein</fullName>
    </submittedName>
</protein>
<dbReference type="EMBL" id="KN833097">
    <property type="protein sequence ID" value="KIM72991.1"/>
    <property type="molecule type" value="Genomic_DNA"/>
</dbReference>